<reference evidence="1 2" key="1">
    <citation type="submission" date="2022-12" db="EMBL/GenBank/DDBJ databases">
        <title>Chromosome-scale assembly of the Ensete ventricosum genome.</title>
        <authorList>
            <person name="Dussert Y."/>
            <person name="Stocks J."/>
            <person name="Wendawek A."/>
            <person name="Woldeyes F."/>
            <person name="Nichols R.A."/>
            <person name="Borrell J.S."/>
        </authorList>
    </citation>
    <scope>NUCLEOTIDE SEQUENCE [LARGE SCALE GENOMIC DNA]</scope>
    <source>
        <strain evidence="2">cv. Maze</strain>
        <tissue evidence="1">Seeds</tissue>
    </source>
</reference>
<accession>A0AAV8PRH2</accession>
<organism evidence="1 2">
    <name type="scientific">Ensete ventricosum</name>
    <name type="common">Abyssinian banana</name>
    <name type="synonym">Musa ensete</name>
    <dbReference type="NCBI Taxonomy" id="4639"/>
    <lineage>
        <taxon>Eukaryota</taxon>
        <taxon>Viridiplantae</taxon>
        <taxon>Streptophyta</taxon>
        <taxon>Embryophyta</taxon>
        <taxon>Tracheophyta</taxon>
        <taxon>Spermatophyta</taxon>
        <taxon>Magnoliopsida</taxon>
        <taxon>Liliopsida</taxon>
        <taxon>Zingiberales</taxon>
        <taxon>Musaceae</taxon>
        <taxon>Ensete</taxon>
    </lineage>
</organism>
<dbReference type="AlphaFoldDB" id="A0AAV8PRH2"/>
<sequence>MWGIFWWHVSSSESKSSSTGTPTNRASDACYVTDEEINILEHLHSRKGFDLDLIAITTREGIPFPPSSFFLDGGASVEKSVDLMWGVEFLEALCPYPFIGDERGCLSGCSRRR</sequence>
<dbReference type="EMBL" id="JAQQAF010000009">
    <property type="protein sequence ID" value="KAJ8461147.1"/>
    <property type="molecule type" value="Genomic_DNA"/>
</dbReference>
<evidence type="ECO:0000313" key="2">
    <source>
        <dbReference type="Proteomes" id="UP001222027"/>
    </source>
</evidence>
<dbReference type="Proteomes" id="UP001222027">
    <property type="component" value="Unassembled WGS sequence"/>
</dbReference>
<keyword evidence="2" id="KW-1185">Reference proteome</keyword>
<comment type="caution">
    <text evidence="1">The sequence shown here is derived from an EMBL/GenBank/DDBJ whole genome shotgun (WGS) entry which is preliminary data.</text>
</comment>
<gene>
    <name evidence="1" type="ORF">OPV22_034073</name>
</gene>
<name>A0AAV8PRH2_ENSVE</name>
<proteinExistence type="predicted"/>
<evidence type="ECO:0000313" key="1">
    <source>
        <dbReference type="EMBL" id="KAJ8461147.1"/>
    </source>
</evidence>
<protein>
    <submittedName>
        <fullName evidence="1">Uncharacterized protein</fullName>
    </submittedName>
</protein>